<feature type="region of interest" description="Disordered" evidence="1">
    <location>
        <begin position="97"/>
        <end position="122"/>
    </location>
</feature>
<dbReference type="AlphaFoldDB" id="A0A0V0J1N5"/>
<protein>
    <submittedName>
        <fullName evidence="2">Uncharacterized protein</fullName>
    </submittedName>
</protein>
<dbReference type="EMBL" id="GEEE01022918">
    <property type="protein sequence ID" value="JAP40307.1"/>
    <property type="molecule type" value="Transcribed_RNA"/>
</dbReference>
<evidence type="ECO:0000256" key="1">
    <source>
        <dbReference type="SAM" id="MobiDB-lite"/>
    </source>
</evidence>
<dbReference type="EMBL" id="GEEE01024491">
    <property type="protein sequence ID" value="JAP38734.1"/>
    <property type="molecule type" value="Transcribed_RNA"/>
</dbReference>
<gene>
    <name evidence="2" type="ORF">TR166989</name>
</gene>
<sequence>MVGIGVGHRNYLSLLKFIAKPPTLSGLNVPIPVYCLGGHTSYPYRNSVKPVTELNNHRDRQLDKYQLEPIGVSTIYAADAIVYRLWRHALAHVQRRWKHQSRHSGGGGGAGEEPQQHPEQQA</sequence>
<proteinExistence type="predicted"/>
<organism evidence="2">
    <name type="scientific">Schistocephalus solidus</name>
    <name type="common">Tapeworm</name>
    <dbReference type="NCBI Taxonomy" id="70667"/>
    <lineage>
        <taxon>Eukaryota</taxon>
        <taxon>Metazoa</taxon>
        <taxon>Spiralia</taxon>
        <taxon>Lophotrochozoa</taxon>
        <taxon>Platyhelminthes</taxon>
        <taxon>Cestoda</taxon>
        <taxon>Eucestoda</taxon>
        <taxon>Diphyllobothriidea</taxon>
        <taxon>Diphyllobothriidae</taxon>
        <taxon>Schistocephalus</taxon>
    </lineage>
</organism>
<name>A0A0V0J1N5_SCHSO</name>
<dbReference type="EMBL" id="GEEE01019411">
    <property type="protein sequence ID" value="JAP43814.1"/>
    <property type="molecule type" value="Transcribed_RNA"/>
</dbReference>
<dbReference type="EMBL" id="GEEE01003518">
    <property type="protein sequence ID" value="JAP59707.1"/>
    <property type="molecule type" value="Transcribed_RNA"/>
</dbReference>
<dbReference type="EMBL" id="GEEE01018062">
    <property type="protein sequence ID" value="JAP45163.1"/>
    <property type="molecule type" value="Transcribed_RNA"/>
</dbReference>
<accession>A0A0V0J1N5</accession>
<reference evidence="2" key="1">
    <citation type="submission" date="2016-01" db="EMBL/GenBank/DDBJ databases">
        <title>Reference transcriptome for the parasite Schistocephalus solidus: insights into the molecular evolution of parasitism.</title>
        <authorList>
            <person name="Hebert F.O."/>
            <person name="Grambauer S."/>
            <person name="Barber I."/>
            <person name="Landry C.R."/>
            <person name="Aubin-Horth N."/>
        </authorList>
    </citation>
    <scope>NUCLEOTIDE SEQUENCE</scope>
</reference>
<dbReference type="EMBL" id="GEEE01010278">
    <property type="protein sequence ID" value="JAP52947.1"/>
    <property type="molecule type" value="Transcribed_RNA"/>
</dbReference>
<evidence type="ECO:0000313" key="2">
    <source>
        <dbReference type="EMBL" id="JAP59707.1"/>
    </source>
</evidence>
<dbReference type="EMBL" id="GEEE01023785">
    <property type="protein sequence ID" value="JAP39440.1"/>
    <property type="molecule type" value="Transcribed_RNA"/>
</dbReference>
<dbReference type="EMBL" id="GEEE01023595">
    <property type="protein sequence ID" value="JAP39630.1"/>
    <property type="molecule type" value="Transcribed_RNA"/>
</dbReference>